<feature type="transmembrane region" description="Helical" evidence="6">
    <location>
        <begin position="101"/>
        <end position="122"/>
    </location>
</feature>
<dbReference type="EMBL" id="MQUC01000003">
    <property type="protein sequence ID" value="PRP66924.1"/>
    <property type="molecule type" value="Genomic_DNA"/>
</dbReference>
<keyword evidence="2" id="KW-1003">Cell membrane</keyword>
<feature type="transmembrane region" description="Helical" evidence="6">
    <location>
        <begin position="206"/>
        <end position="226"/>
    </location>
</feature>
<evidence type="ECO:0000313" key="8">
    <source>
        <dbReference type="EMBL" id="PRP66924.1"/>
    </source>
</evidence>
<protein>
    <submittedName>
        <fullName evidence="8">Uncharacterized protein</fullName>
    </submittedName>
</protein>
<dbReference type="GO" id="GO:0005886">
    <property type="term" value="C:plasma membrane"/>
    <property type="evidence" value="ECO:0007669"/>
    <property type="project" value="UniProtKB-SubCell"/>
</dbReference>
<name>A0A2S9WTW7_9FLAO</name>
<feature type="transmembrane region" description="Helical" evidence="6">
    <location>
        <begin position="345"/>
        <end position="364"/>
    </location>
</feature>
<dbReference type="RefSeq" id="WP_105982707.1">
    <property type="nucleotide sequence ID" value="NZ_MQUC01000003.1"/>
</dbReference>
<evidence type="ECO:0000256" key="4">
    <source>
        <dbReference type="ARBA" id="ARBA00022989"/>
    </source>
</evidence>
<feature type="transmembrane region" description="Helical" evidence="6">
    <location>
        <begin position="232"/>
        <end position="257"/>
    </location>
</feature>
<gene>
    <name evidence="8" type="ORF">BST86_07340</name>
</gene>
<keyword evidence="7" id="KW-0732">Signal</keyword>
<organism evidence="8 9">
    <name type="scientific">Nonlabens agnitus</name>
    <dbReference type="NCBI Taxonomy" id="870484"/>
    <lineage>
        <taxon>Bacteria</taxon>
        <taxon>Pseudomonadati</taxon>
        <taxon>Bacteroidota</taxon>
        <taxon>Flavobacteriia</taxon>
        <taxon>Flavobacteriales</taxon>
        <taxon>Flavobacteriaceae</taxon>
        <taxon>Nonlabens</taxon>
    </lineage>
</organism>
<feature type="transmembrane region" description="Helical" evidence="6">
    <location>
        <begin position="45"/>
        <end position="66"/>
    </location>
</feature>
<comment type="caution">
    <text evidence="8">The sequence shown here is derived from an EMBL/GenBank/DDBJ whole genome shotgun (WGS) entry which is preliminary data.</text>
</comment>
<comment type="subcellular location">
    <subcellularLocation>
        <location evidence="1">Cell membrane</location>
        <topology evidence="1">Multi-pass membrane protein</topology>
    </subcellularLocation>
</comment>
<proteinExistence type="predicted"/>
<accession>A0A2S9WTW7</accession>
<evidence type="ECO:0000256" key="2">
    <source>
        <dbReference type="ARBA" id="ARBA00022475"/>
    </source>
</evidence>
<evidence type="ECO:0000256" key="1">
    <source>
        <dbReference type="ARBA" id="ARBA00004651"/>
    </source>
</evidence>
<keyword evidence="4 6" id="KW-1133">Transmembrane helix</keyword>
<dbReference type="AlphaFoldDB" id="A0A2S9WTW7"/>
<dbReference type="InterPro" id="IPR050833">
    <property type="entry name" value="Poly_Biosynth_Transport"/>
</dbReference>
<keyword evidence="3 6" id="KW-0812">Transmembrane</keyword>
<feature type="transmembrane region" description="Helical" evidence="6">
    <location>
        <begin position="78"/>
        <end position="95"/>
    </location>
</feature>
<dbReference type="Proteomes" id="UP000239532">
    <property type="component" value="Unassembled WGS sequence"/>
</dbReference>
<keyword evidence="9" id="KW-1185">Reference proteome</keyword>
<sequence length="412" mass="46927">MLKKLSSMAVFSFMATLATFAFQTIATHLLTPADYGVLARWLTDIGYLGMFFVLGLDSSILYHAKLGEKYEDNMGKNFMIYFIVFLLSFLVVFTFKLDSRYYIPLFVSIISLSITSVFKSYFHYREEYLWFNLLGLLLPIGLVITFGIAYFIDLKFEIYQALNAYAVISFIVLILVGIKYFTVASVSFNKDLFKQISYFLYGIKSILNKVLSLTLYASTVYILSFFGKLEAVAFFFVASSISKMVWVLPDSAGNVLYPRFLKIGKEYKKINILNEMNYYAQIVFVFNILTILAFGVLGHFILGLLYSNAYHVIFVPVIILLIGNQGMVYFKLLSRYLAAMNNWKPLYFSLVVGIIVNIGLNFILIPLYGLIGACIATSFSFICCGLFISIFVKGSLYGFLNLRSFFTVQFSK</sequence>
<feature type="transmembrane region" description="Helical" evidence="6">
    <location>
        <begin position="370"/>
        <end position="392"/>
    </location>
</feature>
<keyword evidence="5 6" id="KW-0472">Membrane</keyword>
<reference evidence="8 9" key="1">
    <citation type="submission" date="2016-11" db="EMBL/GenBank/DDBJ databases">
        <title>Trade-off between light-utilization and light-protection in marine flavobacteria.</title>
        <authorList>
            <person name="Kumagai Y."/>
        </authorList>
    </citation>
    <scope>NUCLEOTIDE SEQUENCE [LARGE SCALE GENOMIC DNA]</scope>
    <source>
        <strain evidence="8 9">JCM 17109</strain>
    </source>
</reference>
<feature type="transmembrane region" description="Helical" evidence="6">
    <location>
        <begin position="312"/>
        <end position="333"/>
    </location>
</feature>
<feature type="transmembrane region" description="Helical" evidence="6">
    <location>
        <begin position="278"/>
        <end position="306"/>
    </location>
</feature>
<feature type="signal peptide" evidence="7">
    <location>
        <begin position="1"/>
        <end position="21"/>
    </location>
</feature>
<evidence type="ECO:0000256" key="5">
    <source>
        <dbReference type="ARBA" id="ARBA00023136"/>
    </source>
</evidence>
<feature type="chain" id="PRO_5015748108" evidence="7">
    <location>
        <begin position="22"/>
        <end position="412"/>
    </location>
</feature>
<feature type="transmembrane region" description="Helical" evidence="6">
    <location>
        <begin position="164"/>
        <end position="186"/>
    </location>
</feature>
<dbReference type="OrthoDB" id="9770347at2"/>
<evidence type="ECO:0000313" key="9">
    <source>
        <dbReference type="Proteomes" id="UP000239532"/>
    </source>
</evidence>
<evidence type="ECO:0000256" key="6">
    <source>
        <dbReference type="SAM" id="Phobius"/>
    </source>
</evidence>
<feature type="transmembrane region" description="Helical" evidence="6">
    <location>
        <begin position="129"/>
        <end position="152"/>
    </location>
</feature>
<evidence type="ECO:0000256" key="7">
    <source>
        <dbReference type="SAM" id="SignalP"/>
    </source>
</evidence>
<dbReference type="PANTHER" id="PTHR30250">
    <property type="entry name" value="PST FAMILY PREDICTED COLANIC ACID TRANSPORTER"/>
    <property type="match status" value="1"/>
</dbReference>
<dbReference type="PANTHER" id="PTHR30250:SF11">
    <property type="entry name" value="O-ANTIGEN TRANSPORTER-RELATED"/>
    <property type="match status" value="1"/>
</dbReference>
<evidence type="ECO:0000256" key="3">
    <source>
        <dbReference type="ARBA" id="ARBA00022692"/>
    </source>
</evidence>